<protein>
    <recommendedName>
        <fullName evidence="4">Retrotransposon gag domain-containing protein</fullName>
    </recommendedName>
</protein>
<accession>A0A9D4GIG1</accession>
<evidence type="ECO:0000313" key="3">
    <source>
        <dbReference type="Proteomes" id="UP000828390"/>
    </source>
</evidence>
<reference evidence="2" key="2">
    <citation type="submission" date="2020-11" db="EMBL/GenBank/DDBJ databases">
        <authorList>
            <person name="McCartney M.A."/>
            <person name="Auch B."/>
            <person name="Kono T."/>
            <person name="Mallez S."/>
            <person name="Becker A."/>
            <person name="Gohl D.M."/>
            <person name="Silverstein K.A.T."/>
            <person name="Koren S."/>
            <person name="Bechman K.B."/>
            <person name="Herman A."/>
            <person name="Abrahante J.E."/>
            <person name="Garbe J."/>
        </authorList>
    </citation>
    <scope>NUCLEOTIDE SEQUENCE</scope>
    <source>
        <strain evidence="2">Duluth1</strain>
        <tissue evidence="2">Whole animal</tissue>
    </source>
</reference>
<sequence length="225" mass="26141">MTEANDNNSDERGGVTRREQQTIFRPRQPTQRIITNYPRVEQDSDSDYEDASQEDHHNRGDGRYPFSSPVPHFGRQKGTPSVKPDQFDGQEDWEQYYSHFLNCAALGNLPEKTQLLVLSSCLKGSARTFYIGLPQEDKHSYRNLVRRLDERFGSSKQQPRYLAKFESRKRQAGETIASFGDDLRLIAQPKHRYSWSRENSFKPVLQIAYPGNEMQVHGQTMLKHF</sequence>
<reference evidence="2" key="1">
    <citation type="journal article" date="2019" name="bioRxiv">
        <title>The Genome of the Zebra Mussel, Dreissena polymorpha: A Resource for Invasive Species Research.</title>
        <authorList>
            <person name="McCartney M.A."/>
            <person name="Auch B."/>
            <person name="Kono T."/>
            <person name="Mallez S."/>
            <person name="Zhang Y."/>
            <person name="Obille A."/>
            <person name="Becker A."/>
            <person name="Abrahante J.E."/>
            <person name="Garbe J."/>
            <person name="Badalamenti J.P."/>
            <person name="Herman A."/>
            <person name="Mangelson H."/>
            <person name="Liachko I."/>
            <person name="Sullivan S."/>
            <person name="Sone E.D."/>
            <person name="Koren S."/>
            <person name="Silverstein K.A.T."/>
            <person name="Beckman K.B."/>
            <person name="Gohl D.M."/>
        </authorList>
    </citation>
    <scope>NUCLEOTIDE SEQUENCE</scope>
    <source>
        <strain evidence="2">Duluth1</strain>
        <tissue evidence="2">Whole animal</tissue>
    </source>
</reference>
<feature type="compositionally biased region" description="Basic and acidic residues" evidence="1">
    <location>
        <begin position="9"/>
        <end position="20"/>
    </location>
</feature>
<gene>
    <name evidence="2" type="ORF">DPMN_144586</name>
</gene>
<dbReference type="Proteomes" id="UP000828390">
    <property type="component" value="Unassembled WGS sequence"/>
</dbReference>
<evidence type="ECO:0000256" key="1">
    <source>
        <dbReference type="SAM" id="MobiDB-lite"/>
    </source>
</evidence>
<proteinExistence type="predicted"/>
<dbReference type="PANTHER" id="PTHR33223">
    <property type="entry name" value="CCHC-TYPE DOMAIN-CONTAINING PROTEIN"/>
    <property type="match status" value="1"/>
</dbReference>
<dbReference type="AlphaFoldDB" id="A0A9D4GIG1"/>
<keyword evidence="3" id="KW-1185">Reference proteome</keyword>
<organism evidence="2 3">
    <name type="scientific">Dreissena polymorpha</name>
    <name type="common">Zebra mussel</name>
    <name type="synonym">Mytilus polymorpha</name>
    <dbReference type="NCBI Taxonomy" id="45954"/>
    <lineage>
        <taxon>Eukaryota</taxon>
        <taxon>Metazoa</taxon>
        <taxon>Spiralia</taxon>
        <taxon>Lophotrochozoa</taxon>
        <taxon>Mollusca</taxon>
        <taxon>Bivalvia</taxon>
        <taxon>Autobranchia</taxon>
        <taxon>Heteroconchia</taxon>
        <taxon>Euheterodonta</taxon>
        <taxon>Imparidentia</taxon>
        <taxon>Neoheterodontei</taxon>
        <taxon>Myida</taxon>
        <taxon>Dreissenoidea</taxon>
        <taxon>Dreissenidae</taxon>
        <taxon>Dreissena</taxon>
    </lineage>
</organism>
<evidence type="ECO:0008006" key="4">
    <source>
        <dbReference type="Google" id="ProtNLM"/>
    </source>
</evidence>
<comment type="caution">
    <text evidence="2">The sequence shown here is derived from an EMBL/GenBank/DDBJ whole genome shotgun (WGS) entry which is preliminary data.</text>
</comment>
<dbReference type="EMBL" id="JAIWYP010000006">
    <property type="protein sequence ID" value="KAH3816044.1"/>
    <property type="molecule type" value="Genomic_DNA"/>
</dbReference>
<feature type="region of interest" description="Disordered" evidence="1">
    <location>
        <begin position="1"/>
        <end position="84"/>
    </location>
</feature>
<feature type="compositionally biased region" description="Acidic residues" evidence="1">
    <location>
        <begin position="43"/>
        <end position="52"/>
    </location>
</feature>
<dbReference type="PANTHER" id="PTHR33223:SF6">
    <property type="entry name" value="CCHC-TYPE DOMAIN-CONTAINING PROTEIN"/>
    <property type="match status" value="1"/>
</dbReference>
<evidence type="ECO:0000313" key="2">
    <source>
        <dbReference type="EMBL" id="KAH3816044.1"/>
    </source>
</evidence>
<name>A0A9D4GIG1_DREPO</name>
<feature type="compositionally biased region" description="Basic and acidic residues" evidence="1">
    <location>
        <begin position="53"/>
        <end position="62"/>
    </location>
</feature>